<gene>
    <name evidence="3" type="ORF">LTR09_002541</name>
</gene>
<organism evidence="3 4">
    <name type="scientific">Extremus antarcticus</name>
    <dbReference type="NCBI Taxonomy" id="702011"/>
    <lineage>
        <taxon>Eukaryota</taxon>
        <taxon>Fungi</taxon>
        <taxon>Dikarya</taxon>
        <taxon>Ascomycota</taxon>
        <taxon>Pezizomycotina</taxon>
        <taxon>Dothideomycetes</taxon>
        <taxon>Dothideomycetidae</taxon>
        <taxon>Mycosphaerellales</taxon>
        <taxon>Extremaceae</taxon>
        <taxon>Extremus</taxon>
    </lineage>
</organism>
<evidence type="ECO:0000313" key="3">
    <source>
        <dbReference type="EMBL" id="KAK3056748.1"/>
    </source>
</evidence>
<dbReference type="Proteomes" id="UP001271007">
    <property type="component" value="Unassembled WGS sequence"/>
</dbReference>
<dbReference type="InterPro" id="IPR027417">
    <property type="entry name" value="P-loop_NTPase"/>
</dbReference>
<keyword evidence="1" id="KW-0547">Nucleotide-binding</keyword>
<evidence type="ECO:0000313" key="4">
    <source>
        <dbReference type="Proteomes" id="UP001271007"/>
    </source>
</evidence>
<dbReference type="PANTHER" id="PTHR24072">
    <property type="entry name" value="RHO FAMILY GTPASE"/>
    <property type="match status" value="1"/>
</dbReference>
<proteinExistence type="predicted"/>
<dbReference type="InterPro" id="IPR003578">
    <property type="entry name" value="Small_GTPase_Rho"/>
</dbReference>
<dbReference type="SMART" id="SM00175">
    <property type="entry name" value="RAB"/>
    <property type="match status" value="1"/>
</dbReference>
<dbReference type="PRINTS" id="PR00449">
    <property type="entry name" value="RASTRNSFRMNG"/>
</dbReference>
<comment type="caution">
    <text evidence="3">The sequence shown here is derived from an EMBL/GenBank/DDBJ whole genome shotgun (WGS) entry which is preliminary data.</text>
</comment>
<sequence>MADFYLDAPEVPILLLGDPGVGKSTFLSRLTLGPHPAPTASITPLRSLDQPHPFNIRLYNRPYRFSFSDTSSPTHYTLLHPSLIILCYSIAIPSSLASVQGYWKEVVERHFGYDEMMPVVLLGLGRDVRQKEDYDGKVRAMATEGALAGEEEDEEGLVPRTFVYPQEGLRVAQEMRCDMYCECSALTGELCQEVFEDIAKRAARTTTQKGGKTEGTDCAVM</sequence>
<keyword evidence="4" id="KW-1185">Reference proteome</keyword>
<dbReference type="Pfam" id="PF00071">
    <property type="entry name" value="Ras"/>
    <property type="match status" value="1"/>
</dbReference>
<evidence type="ECO:0008006" key="5">
    <source>
        <dbReference type="Google" id="ProtNLM"/>
    </source>
</evidence>
<reference evidence="3" key="1">
    <citation type="submission" date="2023-04" db="EMBL/GenBank/DDBJ databases">
        <title>Black Yeasts Isolated from many extreme environments.</title>
        <authorList>
            <person name="Coleine C."/>
            <person name="Stajich J.E."/>
            <person name="Selbmann L."/>
        </authorList>
    </citation>
    <scope>NUCLEOTIDE SEQUENCE</scope>
    <source>
        <strain evidence="3">CCFEE 5312</strain>
    </source>
</reference>
<dbReference type="GO" id="GO:0005525">
    <property type="term" value="F:GTP binding"/>
    <property type="evidence" value="ECO:0007669"/>
    <property type="project" value="UniProtKB-KW"/>
</dbReference>
<accession>A0AAJ0GFY7</accession>
<evidence type="ECO:0000256" key="1">
    <source>
        <dbReference type="ARBA" id="ARBA00022741"/>
    </source>
</evidence>
<dbReference type="EMBL" id="JAWDJX010000005">
    <property type="protein sequence ID" value="KAK3056748.1"/>
    <property type="molecule type" value="Genomic_DNA"/>
</dbReference>
<dbReference type="InterPro" id="IPR001806">
    <property type="entry name" value="Small_GTPase"/>
</dbReference>
<protein>
    <recommendedName>
        <fullName evidence="5">P-loop containing nucleoside triphosphate hydrolase protein</fullName>
    </recommendedName>
</protein>
<dbReference type="AlphaFoldDB" id="A0AAJ0GFY7"/>
<dbReference type="GO" id="GO:0003924">
    <property type="term" value="F:GTPase activity"/>
    <property type="evidence" value="ECO:0007669"/>
    <property type="project" value="InterPro"/>
</dbReference>
<dbReference type="SMART" id="SM00174">
    <property type="entry name" value="RHO"/>
    <property type="match status" value="1"/>
</dbReference>
<dbReference type="SUPFAM" id="SSF52540">
    <property type="entry name" value="P-loop containing nucleoside triphosphate hydrolases"/>
    <property type="match status" value="1"/>
</dbReference>
<keyword evidence="2" id="KW-0342">GTP-binding</keyword>
<dbReference type="GO" id="GO:0007264">
    <property type="term" value="P:small GTPase-mediated signal transduction"/>
    <property type="evidence" value="ECO:0007669"/>
    <property type="project" value="InterPro"/>
</dbReference>
<name>A0AAJ0GFY7_9PEZI</name>
<evidence type="ECO:0000256" key="2">
    <source>
        <dbReference type="ARBA" id="ARBA00023134"/>
    </source>
</evidence>
<dbReference type="Gene3D" id="3.40.50.300">
    <property type="entry name" value="P-loop containing nucleotide triphosphate hydrolases"/>
    <property type="match status" value="1"/>
</dbReference>